<keyword evidence="2 7" id="KW-0378">Hydrolase</keyword>
<feature type="domain" description="Peptidase M20 dimerisation" evidence="6">
    <location>
        <begin position="190"/>
        <end position="287"/>
    </location>
</feature>
<evidence type="ECO:0000256" key="2">
    <source>
        <dbReference type="ARBA" id="ARBA00022801"/>
    </source>
</evidence>
<gene>
    <name evidence="7" type="ORF">SAMN04488569_101932</name>
</gene>
<evidence type="ECO:0000313" key="7">
    <source>
        <dbReference type="EMBL" id="SFK26893.1"/>
    </source>
</evidence>
<dbReference type="GO" id="GO:0050118">
    <property type="term" value="F:N-acetyldiaminopimelate deacetylase activity"/>
    <property type="evidence" value="ECO:0007669"/>
    <property type="project" value="UniProtKB-ARBA"/>
</dbReference>
<comment type="cofactor">
    <cofactor evidence="5">
        <name>Mn(2+)</name>
        <dbReference type="ChEBI" id="CHEBI:29035"/>
    </cofactor>
    <text evidence="5">The Mn(2+) ion enhances activity.</text>
</comment>
<evidence type="ECO:0000313" key="8">
    <source>
        <dbReference type="Proteomes" id="UP000199589"/>
    </source>
</evidence>
<dbReference type="Proteomes" id="UP000199589">
    <property type="component" value="Unassembled WGS sequence"/>
</dbReference>
<dbReference type="AlphaFoldDB" id="A0A1I3Y564"/>
<evidence type="ECO:0000259" key="6">
    <source>
        <dbReference type="Pfam" id="PF07687"/>
    </source>
</evidence>
<dbReference type="RefSeq" id="WP_091897317.1">
    <property type="nucleotide sequence ID" value="NZ_FOSJ01000019.1"/>
</dbReference>
<dbReference type="InterPro" id="IPR036264">
    <property type="entry name" value="Bact_exopeptidase_dim_dom"/>
</dbReference>
<evidence type="ECO:0000256" key="4">
    <source>
        <dbReference type="ARBA" id="ARBA00023154"/>
    </source>
</evidence>
<dbReference type="SUPFAM" id="SSF53187">
    <property type="entry name" value="Zn-dependent exopeptidases"/>
    <property type="match status" value="1"/>
</dbReference>
<feature type="binding site" evidence="5">
    <location>
        <position position="366"/>
    </location>
    <ligand>
        <name>Mn(2+)</name>
        <dbReference type="ChEBI" id="CHEBI:29035"/>
        <label>2</label>
    </ligand>
</feature>
<dbReference type="FunFam" id="3.30.70.360:FF:000001">
    <property type="entry name" value="N-acetyldiaminopimelate deacetylase"/>
    <property type="match status" value="1"/>
</dbReference>
<keyword evidence="4" id="KW-0457">Lysine biosynthesis</keyword>
<feature type="binding site" evidence="5">
    <location>
        <position position="166"/>
    </location>
    <ligand>
        <name>Mn(2+)</name>
        <dbReference type="ChEBI" id="CHEBI:29035"/>
        <label>2</label>
    </ligand>
</feature>
<dbReference type="GO" id="GO:0009085">
    <property type="term" value="P:lysine biosynthetic process"/>
    <property type="evidence" value="ECO:0007669"/>
    <property type="project" value="UniProtKB-KW"/>
</dbReference>
<dbReference type="NCBIfam" id="TIGR01891">
    <property type="entry name" value="amidohydrolases"/>
    <property type="match status" value="1"/>
</dbReference>
<organism evidence="7 8">
    <name type="scientific">Marinilactibacillus piezotolerans</name>
    <dbReference type="NCBI Taxonomy" id="258723"/>
    <lineage>
        <taxon>Bacteria</taxon>
        <taxon>Bacillati</taxon>
        <taxon>Bacillota</taxon>
        <taxon>Bacilli</taxon>
        <taxon>Lactobacillales</taxon>
        <taxon>Carnobacteriaceae</taxon>
        <taxon>Marinilactibacillus</taxon>
    </lineage>
</organism>
<feature type="binding site" evidence="5">
    <location>
        <position position="105"/>
    </location>
    <ligand>
        <name>Mn(2+)</name>
        <dbReference type="ChEBI" id="CHEBI:29035"/>
        <label>2</label>
    </ligand>
</feature>
<dbReference type="Gene3D" id="3.30.70.360">
    <property type="match status" value="1"/>
</dbReference>
<dbReference type="EMBL" id="FOSJ01000019">
    <property type="protein sequence ID" value="SFK26893.1"/>
    <property type="molecule type" value="Genomic_DNA"/>
</dbReference>
<dbReference type="InterPro" id="IPR017439">
    <property type="entry name" value="Amidohydrolase"/>
</dbReference>
<keyword evidence="1" id="KW-0028">Amino-acid biosynthesis</keyword>
<evidence type="ECO:0000256" key="1">
    <source>
        <dbReference type="ARBA" id="ARBA00022605"/>
    </source>
</evidence>
<dbReference type="Pfam" id="PF01546">
    <property type="entry name" value="Peptidase_M20"/>
    <property type="match status" value="1"/>
</dbReference>
<dbReference type="GO" id="GO:0046872">
    <property type="term" value="F:metal ion binding"/>
    <property type="evidence" value="ECO:0007669"/>
    <property type="project" value="UniProtKB-KW"/>
</dbReference>
<dbReference type="GO" id="GO:0019877">
    <property type="term" value="P:diaminopimelate biosynthetic process"/>
    <property type="evidence" value="ECO:0007669"/>
    <property type="project" value="UniProtKB-KW"/>
</dbReference>
<dbReference type="SUPFAM" id="SSF55031">
    <property type="entry name" value="Bacterial exopeptidase dimerisation domain"/>
    <property type="match status" value="1"/>
</dbReference>
<reference evidence="8" key="1">
    <citation type="submission" date="2016-10" db="EMBL/GenBank/DDBJ databases">
        <authorList>
            <person name="Varghese N."/>
            <person name="Submissions S."/>
        </authorList>
    </citation>
    <scope>NUCLEOTIDE SEQUENCE [LARGE SCALE GENOMIC DNA]</scope>
    <source>
        <strain evidence="8">DSM 16108</strain>
    </source>
</reference>
<keyword evidence="8" id="KW-1185">Reference proteome</keyword>
<dbReference type="PANTHER" id="PTHR11014:SF63">
    <property type="entry name" value="METALLOPEPTIDASE, PUTATIVE (AFU_ORTHOLOGUE AFUA_6G09600)-RELATED"/>
    <property type="match status" value="1"/>
</dbReference>
<evidence type="ECO:0000256" key="5">
    <source>
        <dbReference type="PIRSR" id="PIRSR005962-1"/>
    </source>
</evidence>
<protein>
    <submittedName>
        <fullName evidence="7">Amidohydrolase</fullName>
    </submittedName>
</protein>
<dbReference type="Gene3D" id="3.40.630.10">
    <property type="entry name" value="Zn peptidases"/>
    <property type="match status" value="1"/>
</dbReference>
<dbReference type="STRING" id="258723.GCA_900169305_00996"/>
<dbReference type="Pfam" id="PF07687">
    <property type="entry name" value="M20_dimer"/>
    <property type="match status" value="1"/>
</dbReference>
<keyword evidence="3" id="KW-0220">Diaminopimelate biosynthesis</keyword>
<dbReference type="PANTHER" id="PTHR11014">
    <property type="entry name" value="PEPTIDASE M20 FAMILY MEMBER"/>
    <property type="match status" value="1"/>
</dbReference>
<keyword evidence="5" id="KW-0464">Manganese</keyword>
<proteinExistence type="predicted"/>
<dbReference type="InterPro" id="IPR011650">
    <property type="entry name" value="Peptidase_M20_dimer"/>
</dbReference>
<dbReference type="PIRSF" id="PIRSF005962">
    <property type="entry name" value="Pept_M20D_amidohydro"/>
    <property type="match status" value="1"/>
</dbReference>
<evidence type="ECO:0000256" key="3">
    <source>
        <dbReference type="ARBA" id="ARBA00022915"/>
    </source>
</evidence>
<accession>A0A1I3Y564</accession>
<sequence>MGYKVWEEALAANYEATVSWRRHLHENPEPSFEEYETRKYIAEKLRSFGYEEVEEGIGGGGIVAYLRGKHDGPTIGFRADFDALKIQEATGLSFSSKNPGVMHACGHDGHTATLLSVAKVMKEYQSSLSGTVKFIFQHAEEVLPGGGKAMVEAGVLDDVDFVYGLHLRSPLEYGKVTYCSGYAMAAPDFFEIKIQGKGGHAAHPDSTVDSVVVASYVVNQLQSLISRKKDPAKSGVLTFSTFKAGDGAHNVIADTALLKGTVRTFAPEVRDMIEEKIKSMTEQICKAHDATCEVNYGRGYPALYNHEKETELIADIFKETFGDETVESTPLRMGGEDFAYFLEEKPGSFFFVNSGNEEKGIIYPHHHPKFDFDERALLLGGKCFLAIIDHYLTEKETNKVKESAVVGE</sequence>
<feature type="binding site" evidence="5">
    <location>
        <position position="107"/>
    </location>
    <ligand>
        <name>Mn(2+)</name>
        <dbReference type="ChEBI" id="CHEBI:29035"/>
        <label>2</label>
    </ligand>
</feature>
<dbReference type="OrthoDB" id="9776731at2"/>
<keyword evidence="5" id="KW-0479">Metal-binding</keyword>
<dbReference type="InterPro" id="IPR002933">
    <property type="entry name" value="Peptidase_M20"/>
</dbReference>
<name>A0A1I3Y564_9LACT</name>
<feature type="binding site" evidence="5">
    <location>
        <position position="141"/>
    </location>
    <ligand>
        <name>Mn(2+)</name>
        <dbReference type="ChEBI" id="CHEBI:29035"/>
        <label>2</label>
    </ligand>
</feature>